<evidence type="ECO:0000256" key="4">
    <source>
        <dbReference type="ARBA" id="ARBA00020099"/>
    </source>
</evidence>
<comment type="subcellular location">
    <subcellularLocation>
        <location evidence="2">Cytoplasm</location>
        <location evidence="2">Cytosol</location>
    </subcellularLocation>
    <subcellularLocation>
        <location evidence="1">Nucleus membrane</location>
    </subcellularLocation>
</comment>
<evidence type="ECO:0000256" key="1">
    <source>
        <dbReference type="ARBA" id="ARBA00004126"/>
    </source>
</evidence>
<proteinExistence type="inferred from homology"/>
<dbReference type="PANTHER" id="PTHR16852:SF2">
    <property type="entry name" value="GTP CYCLOHYDROLASE 1 FEEDBACK REGULATORY PROTEIN"/>
    <property type="match status" value="1"/>
</dbReference>
<evidence type="ECO:0000256" key="8">
    <source>
        <dbReference type="ARBA" id="ARBA00032599"/>
    </source>
</evidence>
<evidence type="ECO:0000256" key="2">
    <source>
        <dbReference type="ARBA" id="ARBA00004514"/>
    </source>
</evidence>
<dbReference type="AlphaFoldDB" id="A0A8J2WL21"/>
<accession>A0A8J2WL21</accession>
<dbReference type="Pfam" id="PF06399">
    <property type="entry name" value="GFRP"/>
    <property type="match status" value="1"/>
</dbReference>
<keyword evidence="6" id="KW-0472">Membrane</keyword>
<dbReference type="EMBL" id="CAKKLH010000287">
    <property type="protein sequence ID" value="CAH0108709.1"/>
    <property type="molecule type" value="Genomic_DNA"/>
</dbReference>
<evidence type="ECO:0000313" key="11">
    <source>
        <dbReference type="Proteomes" id="UP000789390"/>
    </source>
</evidence>
<evidence type="ECO:0000256" key="5">
    <source>
        <dbReference type="ARBA" id="ARBA00022490"/>
    </source>
</evidence>
<keyword evidence="11" id="KW-1185">Reference proteome</keyword>
<name>A0A8J2WL21_9CRUS</name>
<dbReference type="GO" id="GO:0009890">
    <property type="term" value="P:negative regulation of biosynthetic process"/>
    <property type="evidence" value="ECO:0007669"/>
    <property type="project" value="InterPro"/>
</dbReference>
<dbReference type="Proteomes" id="UP000789390">
    <property type="component" value="Unassembled WGS sequence"/>
</dbReference>
<feature type="region of interest" description="Disordered" evidence="9">
    <location>
        <begin position="93"/>
        <end position="115"/>
    </location>
</feature>
<dbReference type="OrthoDB" id="6344789at2759"/>
<sequence length="115" mass="12700">MPYVIVSGNLKPNKNGVAGQPPIPPGWRVGISGLKACDLEDLKRFTYEQGGDVHTVSFKHHPVVLLNALEVLGYRVISSFHVNPDSCVWTMRKDFPEPCPEPSDEEESDSAPEID</sequence>
<comment type="caution">
    <text evidence="10">The sequence shown here is derived from an EMBL/GenBank/DDBJ whole genome shotgun (WGS) entry which is preliminary data.</text>
</comment>
<gene>
    <name evidence="10" type="ORF">DGAL_LOCUS12106</name>
</gene>
<dbReference type="GO" id="GO:0044549">
    <property type="term" value="F:GTP cyclohydrolase binding"/>
    <property type="evidence" value="ECO:0007669"/>
    <property type="project" value="TreeGrafter"/>
</dbReference>
<evidence type="ECO:0000256" key="6">
    <source>
        <dbReference type="ARBA" id="ARBA00023136"/>
    </source>
</evidence>
<keyword evidence="5" id="KW-0963">Cytoplasm</keyword>
<feature type="compositionally biased region" description="Acidic residues" evidence="9">
    <location>
        <begin position="102"/>
        <end position="115"/>
    </location>
</feature>
<evidence type="ECO:0000256" key="9">
    <source>
        <dbReference type="SAM" id="MobiDB-lite"/>
    </source>
</evidence>
<dbReference type="GO" id="GO:0031965">
    <property type="term" value="C:nuclear membrane"/>
    <property type="evidence" value="ECO:0007669"/>
    <property type="project" value="UniProtKB-SubCell"/>
</dbReference>
<protein>
    <recommendedName>
        <fullName evidence="4">GTP cyclohydrolase 1 feedback regulatory protein</fullName>
    </recommendedName>
    <alternativeName>
        <fullName evidence="8">GTP cyclohydrolase I feedback regulatory protein</fullName>
    </alternativeName>
</protein>
<keyword evidence="7" id="KW-0539">Nucleus</keyword>
<evidence type="ECO:0000256" key="7">
    <source>
        <dbReference type="ARBA" id="ARBA00023242"/>
    </source>
</evidence>
<organism evidence="10 11">
    <name type="scientific">Daphnia galeata</name>
    <dbReference type="NCBI Taxonomy" id="27404"/>
    <lineage>
        <taxon>Eukaryota</taxon>
        <taxon>Metazoa</taxon>
        <taxon>Ecdysozoa</taxon>
        <taxon>Arthropoda</taxon>
        <taxon>Crustacea</taxon>
        <taxon>Branchiopoda</taxon>
        <taxon>Diplostraca</taxon>
        <taxon>Cladocera</taxon>
        <taxon>Anomopoda</taxon>
        <taxon>Daphniidae</taxon>
        <taxon>Daphnia</taxon>
    </lineage>
</organism>
<dbReference type="GO" id="GO:0005829">
    <property type="term" value="C:cytosol"/>
    <property type="evidence" value="ECO:0007669"/>
    <property type="project" value="UniProtKB-SubCell"/>
</dbReference>
<evidence type="ECO:0000313" key="10">
    <source>
        <dbReference type="EMBL" id="CAH0108709.1"/>
    </source>
</evidence>
<comment type="similarity">
    <text evidence="3">Belongs to the GFRP family.</text>
</comment>
<evidence type="ECO:0000256" key="3">
    <source>
        <dbReference type="ARBA" id="ARBA00007605"/>
    </source>
</evidence>
<dbReference type="PANTHER" id="PTHR16852">
    <property type="entry name" value="GTP CYCLOHYDROLASE 1 FEEDBACK REGULATORY PROTEIN"/>
    <property type="match status" value="1"/>
</dbReference>
<dbReference type="InterPro" id="IPR036717">
    <property type="entry name" value="GFRP_sf"/>
</dbReference>
<reference evidence="10" key="1">
    <citation type="submission" date="2021-11" db="EMBL/GenBank/DDBJ databases">
        <authorList>
            <person name="Schell T."/>
        </authorList>
    </citation>
    <scope>NUCLEOTIDE SEQUENCE</scope>
    <source>
        <strain evidence="10">M5</strain>
    </source>
</reference>
<dbReference type="InterPro" id="IPR009112">
    <property type="entry name" value="GTP_CycHdrlase_I_reg"/>
</dbReference>
<dbReference type="Gene3D" id="3.30.1410.10">
    <property type="entry name" value="GTP cyclohydrolase I feedback regulatory protein GFRP"/>
    <property type="match status" value="1"/>
</dbReference>